<keyword evidence="4" id="KW-0460">Magnesium</keyword>
<sequence>MLFDLDGTLWDPESHIFATYAEVFREHGHKLTRRHWESIIGTVGFDLWSELEERVGRSLDRAGLEDRVAVDVEKRTSLLQARPGVRNLLEQVDSAGLARSIVSNSPARWITRCVRQCGIDTGWHGIHSPDTAGIRAKPAPDLYSKALRRLGVSPEEAIAFEDSPTGIRAARAAGVHCVTVPNEMTAGLDLSHADLRVESFRHVDLAQIIDSLLAPGNNRAPLVPATGR</sequence>
<dbReference type="InterPro" id="IPR023214">
    <property type="entry name" value="HAD_sf"/>
</dbReference>
<evidence type="ECO:0000313" key="6">
    <source>
        <dbReference type="Proteomes" id="UP001500058"/>
    </source>
</evidence>
<dbReference type="InterPro" id="IPR036412">
    <property type="entry name" value="HAD-like_sf"/>
</dbReference>
<accession>A0ABN3IK46</accession>
<gene>
    <name evidence="5" type="ORF">GCM10010420_36550</name>
</gene>
<evidence type="ECO:0000256" key="1">
    <source>
        <dbReference type="ARBA" id="ARBA00001946"/>
    </source>
</evidence>
<evidence type="ECO:0000313" key="5">
    <source>
        <dbReference type="EMBL" id="GAA2405458.1"/>
    </source>
</evidence>
<keyword evidence="5" id="KW-0378">Hydrolase</keyword>
<organism evidence="5 6">
    <name type="scientific">Streptomyces glaucosporus</name>
    <dbReference type="NCBI Taxonomy" id="284044"/>
    <lineage>
        <taxon>Bacteria</taxon>
        <taxon>Bacillati</taxon>
        <taxon>Actinomycetota</taxon>
        <taxon>Actinomycetes</taxon>
        <taxon>Kitasatosporales</taxon>
        <taxon>Streptomycetaceae</taxon>
        <taxon>Streptomyces</taxon>
    </lineage>
</organism>
<dbReference type="PANTHER" id="PTHR46193:SF21">
    <property type="entry name" value="SLL1138 PROTEIN"/>
    <property type="match status" value="1"/>
</dbReference>
<dbReference type="InterPro" id="IPR023198">
    <property type="entry name" value="PGP-like_dom2"/>
</dbReference>
<comment type="caution">
    <text evidence="5">The sequence shown here is derived from an EMBL/GenBank/DDBJ whole genome shotgun (WGS) entry which is preliminary data.</text>
</comment>
<dbReference type="Proteomes" id="UP001500058">
    <property type="component" value="Unassembled WGS sequence"/>
</dbReference>
<dbReference type="RefSeq" id="WP_344632124.1">
    <property type="nucleotide sequence ID" value="NZ_BAAATJ010000017.1"/>
</dbReference>
<comment type="similarity">
    <text evidence="2">Belongs to the HAD-like hydrolase superfamily. CbbY/CbbZ/Gph/YieH family.</text>
</comment>
<dbReference type="SFLD" id="SFLDG01129">
    <property type="entry name" value="C1.5:_HAD__Beta-PGM__Phosphata"/>
    <property type="match status" value="1"/>
</dbReference>
<dbReference type="EMBL" id="BAAATJ010000017">
    <property type="protein sequence ID" value="GAA2405458.1"/>
    <property type="molecule type" value="Genomic_DNA"/>
</dbReference>
<proteinExistence type="inferred from homology"/>
<dbReference type="SUPFAM" id="SSF56784">
    <property type="entry name" value="HAD-like"/>
    <property type="match status" value="1"/>
</dbReference>
<reference evidence="5 6" key="1">
    <citation type="journal article" date="2019" name="Int. J. Syst. Evol. Microbiol.">
        <title>The Global Catalogue of Microorganisms (GCM) 10K type strain sequencing project: providing services to taxonomists for standard genome sequencing and annotation.</title>
        <authorList>
            <consortium name="The Broad Institute Genomics Platform"/>
            <consortium name="The Broad Institute Genome Sequencing Center for Infectious Disease"/>
            <person name="Wu L."/>
            <person name="Ma J."/>
        </authorList>
    </citation>
    <scope>NUCLEOTIDE SEQUENCE [LARGE SCALE GENOMIC DNA]</scope>
    <source>
        <strain evidence="5 6">JCM 6921</strain>
    </source>
</reference>
<dbReference type="InterPro" id="IPR006439">
    <property type="entry name" value="HAD-SF_hydro_IA"/>
</dbReference>
<dbReference type="Gene3D" id="1.10.150.240">
    <property type="entry name" value="Putative phosphatase, domain 2"/>
    <property type="match status" value="1"/>
</dbReference>
<protein>
    <submittedName>
        <fullName evidence="5">HAD family hydrolase</fullName>
    </submittedName>
</protein>
<dbReference type="InterPro" id="IPR051600">
    <property type="entry name" value="Beta-PGM-like"/>
</dbReference>
<comment type="cofactor">
    <cofactor evidence="1">
        <name>Mg(2+)</name>
        <dbReference type="ChEBI" id="CHEBI:18420"/>
    </cofactor>
</comment>
<keyword evidence="6" id="KW-1185">Reference proteome</keyword>
<evidence type="ECO:0000256" key="4">
    <source>
        <dbReference type="ARBA" id="ARBA00022842"/>
    </source>
</evidence>
<dbReference type="NCBIfam" id="TIGR01509">
    <property type="entry name" value="HAD-SF-IA-v3"/>
    <property type="match status" value="1"/>
</dbReference>
<dbReference type="Pfam" id="PF00702">
    <property type="entry name" value="Hydrolase"/>
    <property type="match status" value="1"/>
</dbReference>
<dbReference type="SFLD" id="SFLDS00003">
    <property type="entry name" value="Haloacid_Dehalogenase"/>
    <property type="match status" value="1"/>
</dbReference>
<dbReference type="GO" id="GO:0016787">
    <property type="term" value="F:hydrolase activity"/>
    <property type="evidence" value="ECO:0007669"/>
    <property type="project" value="UniProtKB-KW"/>
</dbReference>
<name>A0ABN3IK46_9ACTN</name>
<evidence type="ECO:0000256" key="2">
    <source>
        <dbReference type="ARBA" id="ARBA00006171"/>
    </source>
</evidence>
<dbReference type="PANTHER" id="PTHR46193">
    <property type="entry name" value="6-PHOSPHOGLUCONATE PHOSPHATASE"/>
    <property type="match status" value="1"/>
</dbReference>
<dbReference type="Gene3D" id="3.40.50.1000">
    <property type="entry name" value="HAD superfamily/HAD-like"/>
    <property type="match status" value="1"/>
</dbReference>
<evidence type="ECO:0000256" key="3">
    <source>
        <dbReference type="ARBA" id="ARBA00022723"/>
    </source>
</evidence>
<keyword evidence="3" id="KW-0479">Metal-binding</keyword>